<keyword evidence="3" id="KW-1185">Reference proteome</keyword>
<sequence>MRPERLVERLLRLDSAENIAREWLQMCCEPDATSLTVPQSLWQEYQGTWRRAFRSTRPLLDGPSLILKLVRSIFPTPKLAIIGDKYAVRGIRARKEPSGTADAIAPASTTAPRPPLAMLDSGAMHSATNRLAGRAPPLVADSVKRKGDAADVGTRPAKRANTEITDLPESP</sequence>
<dbReference type="Proteomes" id="UP001324427">
    <property type="component" value="Unassembled WGS sequence"/>
</dbReference>
<feature type="region of interest" description="Disordered" evidence="1">
    <location>
        <begin position="132"/>
        <end position="171"/>
    </location>
</feature>
<organism evidence="2 3">
    <name type="scientific">Oleoguttula mirabilis</name>
    <dbReference type="NCBI Taxonomy" id="1507867"/>
    <lineage>
        <taxon>Eukaryota</taxon>
        <taxon>Fungi</taxon>
        <taxon>Dikarya</taxon>
        <taxon>Ascomycota</taxon>
        <taxon>Pezizomycotina</taxon>
        <taxon>Dothideomycetes</taxon>
        <taxon>Dothideomycetidae</taxon>
        <taxon>Mycosphaerellales</taxon>
        <taxon>Teratosphaeriaceae</taxon>
        <taxon>Oleoguttula</taxon>
    </lineage>
</organism>
<evidence type="ECO:0000313" key="3">
    <source>
        <dbReference type="Proteomes" id="UP001324427"/>
    </source>
</evidence>
<accession>A0AAV9JD91</accession>
<protein>
    <submittedName>
        <fullName evidence="2">Uncharacterized protein</fullName>
    </submittedName>
</protein>
<comment type="caution">
    <text evidence="2">The sequence shown here is derived from an EMBL/GenBank/DDBJ whole genome shotgun (WGS) entry which is preliminary data.</text>
</comment>
<evidence type="ECO:0000313" key="2">
    <source>
        <dbReference type="EMBL" id="KAK4542799.1"/>
    </source>
</evidence>
<dbReference type="EMBL" id="JAVFHQ010000038">
    <property type="protein sequence ID" value="KAK4542799.1"/>
    <property type="molecule type" value="Genomic_DNA"/>
</dbReference>
<evidence type="ECO:0000256" key="1">
    <source>
        <dbReference type="SAM" id="MobiDB-lite"/>
    </source>
</evidence>
<dbReference type="AlphaFoldDB" id="A0AAV9JD91"/>
<gene>
    <name evidence="2" type="ORF">LTR36_006175</name>
</gene>
<proteinExistence type="predicted"/>
<name>A0AAV9JD91_9PEZI</name>
<reference evidence="2 3" key="1">
    <citation type="submission" date="2021-11" db="EMBL/GenBank/DDBJ databases">
        <title>Black yeast isolated from Biological Soil Crust.</title>
        <authorList>
            <person name="Kurbessoian T."/>
        </authorList>
    </citation>
    <scope>NUCLEOTIDE SEQUENCE [LARGE SCALE GENOMIC DNA]</scope>
    <source>
        <strain evidence="2 3">CCFEE 5522</strain>
    </source>
</reference>